<keyword evidence="4 6" id="KW-0560">Oxidoreductase</keyword>
<dbReference type="AlphaFoldDB" id="A0A516Q2Q7"/>
<protein>
    <submittedName>
        <fullName evidence="6">N-methyl-L-tryptophan oxidase</fullName>
        <ecNumber evidence="6">1.5.3.2</ecNumber>
    </submittedName>
</protein>
<evidence type="ECO:0000313" key="6">
    <source>
        <dbReference type="EMBL" id="QDP97715.1"/>
    </source>
</evidence>
<organism evidence="6 7">
    <name type="scientific">Microlunatus elymi</name>
    <dbReference type="NCBI Taxonomy" id="2596828"/>
    <lineage>
        <taxon>Bacteria</taxon>
        <taxon>Bacillati</taxon>
        <taxon>Actinomycetota</taxon>
        <taxon>Actinomycetes</taxon>
        <taxon>Propionibacteriales</taxon>
        <taxon>Propionibacteriaceae</taxon>
        <taxon>Microlunatus</taxon>
    </lineage>
</organism>
<dbReference type="GO" id="GO:0050660">
    <property type="term" value="F:flavin adenine dinucleotide binding"/>
    <property type="evidence" value="ECO:0007669"/>
    <property type="project" value="InterPro"/>
</dbReference>
<comment type="cofactor">
    <cofactor evidence="1">
        <name>FAD</name>
        <dbReference type="ChEBI" id="CHEBI:57692"/>
    </cofactor>
</comment>
<sequence length="396" mass="42844">MPDPDVIVVGLGSMGAAAANELAGRGVRVLGLEAFWPAHDQGSGHGASRIIRQSYFEGADYVPLLRSAYAGWRRLQEESKINLITLCGGLYIGNADGPIFTGALAAAQKWGLPHEVLDASAIRTGFPTFAPAEDALAVWEQNAGFVRPEAAIRANLDLARARGADLRFAEPVLGWSVGRGGGVRVTTRRDSYAADRLVLAAGAWMPVLLADLGLPLVVQRQVMYWFEPQVTEALPHRAYAADHHPVYIEERHDDQQIYGFPMHEGVDGGMKIGVHRAGNLIETTADDLDRTIAAAEINSVQQRMRRLVPATGDPIKAKVCMYTMTPDEHFVLGAHPDHDQVSIAAGFSGHGFKFVPVIGEILADLAQHGHTGHPIGLFDPRRFLDGVDPAHSAERE</sequence>
<proteinExistence type="predicted"/>
<keyword evidence="7" id="KW-1185">Reference proteome</keyword>
<dbReference type="SUPFAM" id="SSF51905">
    <property type="entry name" value="FAD/NAD(P)-binding domain"/>
    <property type="match status" value="1"/>
</dbReference>
<dbReference type="InterPro" id="IPR045170">
    <property type="entry name" value="MTOX"/>
</dbReference>
<dbReference type="PANTHER" id="PTHR10961">
    <property type="entry name" value="PEROXISOMAL SARCOSINE OXIDASE"/>
    <property type="match status" value="1"/>
</dbReference>
<gene>
    <name evidence="6" type="primary">solA</name>
    <name evidence="6" type="ORF">FOE78_18980</name>
</gene>
<evidence type="ECO:0000313" key="7">
    <source>
        <dbReference type="Proteomes" id="UP000319263"/>
    </source>
</evidence>
<evidence type="ECO:0000259" key="5">
    <source>
        <dbReference type="Pfam" id="PF01266"/>
    </source>
</evidence>
<dbReference type="Gene3D" id="3.50.50.60">
    <property type="entry name" value="FAD/NAD(P)-binding domain"/>
    <property type="match status" value="1"/>
</dbReference>
<dbReference type="GO" id="GO:0008115">
    <property type="term" value="F:sarcosine oxidase activity"/>
    <property type="evidence" value="ECO:0007669"/>
    <property type="project" value="TreeGrafter"/>
</dbReference>
<dbReference type="NCBIfam" id="NF008425">
    <property type="entry name" value="PRK11259.1"/>
    <property type="match status" value="1"/>
</dbReference>
<reference evidence="6 7" key="1">
    <citation type="submission" date="2019-07" db="EMBL/GenBank/DDBJ databases">
        <title>Microlunatus dokdonensis sp. nov. isolated from the rhizospheric soil of the wild plant Elymus tsukushiensis.</title>
        <authorList>
            <person name="Ghim S.-Y."/>
            <person name="Hwang Y.-J."/>
            <person name="Son J.-S."/>
            <person name="Shin J.-H."/>
        </authorList>
    </citation>
    <scope>NUCLEOTIDE SEQUENCE [LARGE SCALE GENOMIC DNA]</scope>
    <source>
        <strain evidence="6 7">KUDC0627</strain>
    </source>
</reference>
<dbReference type="InterPro" id="IPR036188">
    <property type="entry name" value="FAD/NAD-bd_sf"/>
</dbReference>
<evidence type="ECO:0000256" key="3">
    <source>
        <dbReference type="ARBA" id="ARBA00022827"/>
    </source>
</evidence>
<dbReference type="SUPFAM" id="SSF54373">
    <property type="entry name" value="FAD-linked reductases, C-terminal domain"/>
    <property type="match status" value="1"/>
</dbReference>
<dbReference type="RefSeq" id="WP_143987672.1">
    <property type="nucleotide sequence ID" value="NZ_CP041692.1"/>
</dbReference>
<dbReference type="EMBL" id="CP041692">
    <property type="protein sequence ID" value="QDP97715.1"/>
    <property type="molecule type" value="Genomic_DNA"/>
</dbReference>
<evidence type="ECO:0000256" key="2">
    <source>
        <dbReference type="ARBA" id="ARBA00022630"/>
    </source>
</evidence>
<dbReference type="Pfam" id="PF01266">
    <property type="entry name" value="DAO"/>
    <property type="match status" value="1"/>
</dbReference>
<name>A0A516Q2Q7_9ACTN</name>
<dbReference type="InterPro" id="IPR006076">
    <property type="entry name" value="FAD-dep_OxRdtase"/>
</dbReference>
<dbReference type="GO" id="GO:0050131">
    <property type="term" value="F:N-methyl-L-amino-acid oxidase activity"/>
    <property type="evidence" value="ECO:0007669"/>
    <property type="project" value="UniProtKB-EC"/>
</dbReference>
<dbReference type="OrthoDB" id="9806452at2"/>
<dbReference type="KEGG" id="mik:FOE78_18980"/>
<keyword evidence="3" id="KW-0274">FAD</keyword>
<accession>A0A516Q2Q7</accession>
<dbReference type="Gene3D" id="3.30.9.10">
    <property type="entry name" value="D-Amino Acid Oxidase, subunit A, domain 2"/>
    <property type="match status" value="1"/>
</dbReference>
<dbReference type="PANTHER" id="PTHR10961:SF7">
    <property type="entry name" value="FAD DEPENDENT OXIDOREDUCTASE DOMAIN-CONTAINING PROTEIN"/>
    <property type="match status" value="1"/>
</dbReference>
<evidence type="ECO:0000256" key="1">
    <source>
        <dbReference type="ARBA" id="ARBA00001974"/>
    </source>
</evidence>
<evidence type="ECO:0000256" key="4">
    <source>
        <dbReference type="ARBA" id="ARBA00023002"/>
    </source>
</evidence>
<dbReference type="EC" id="1.5.3.2" evidence="6"/>
<keyword evidence="2" id="KW-0285">Flavoprotein</keyword>
<dbReference type="Proteomes" id="UP000319263">
    <property type="component" value="Chromosome"/>
</dbReference>
<feature type="domain" description="FAD dependent oxidoreductase" evidence="5">
    <location>
        <begin position="5"/>
        <end position="365"/>
    </location>
</feature>